<evidence type="ECO:0000313" key="2">
    <source>
        <dbReference type="Proteomes" id="UP000591929"/>
    </source>
</evidence>
<proteinExistence type="predicted"/>
<organism evidence="1 2">
    <name type="scientific">Listeria booriae</name>
    <dbReference type="NCBI Taxonomy" id="1552123"/>
    <lineage>
        <taxon>Bacteria</taxon>
        <taxon>Bacillati</taxon>
        <taxon>Bacillota</taxon>
        <taxon>Bacilli</taxon>
        <taxon>Bacillales</taxon>
        <taxon>Listeriaceae</taxon>
        <taxon>Listeria</taxon>
    </lineage>
</organism>
<dbReference type="Proteomes" id="UP000591929">
    <property type="component" value="Unassembled WGS sequence"/>
</dbReference>
<gene>
    <name evidence="1" type="ORF">HB847_14985</name>
</gene>
<reference evidence="1 2" key="1">
    <citation type="submission" date="2020-03" db="EMBL/GenBank/DDBJ databases">
        <title>Soil Listeria distribution.</title>
        <authorList>
            <person name="Liao J."/>
            <person name="Wiedmann M."/>
        </authorList>
    </citation>
    <scope>NUCLEOTIDE SEQUENCE [LARGE SCALE GENOMIC DNA]</scope>
    <source>
        <strain evidence="1 2">FSL L7-1681</strain>
    </source>
</reference>
<dbReference type="EMBL" id="JAARPL010000014">
    <property type="protein sequence ID" value="MBC1373656.1"/>
    <property type="molecule type" value="Genomic_DNA"/>
</dbReference>
<dbReference type="AlphaFoldDB" id="A0A841Y9Q1"/>
<name>A0A841Y9Q1_9LIST</name>
<comment type="caution">
    <text evidence="1">The sequence shown here is derived from an EMBL/GenBank/DDBJ whole genome shotgun (WGS) entry which is preliminary data.</text>
</comment>
<accession>A0A841Y9Q1</accession>
<protein>
    <submittedName>
        <fullName evidence="1">DUF1310 family protein</fullName>
    </submittedName>
</protein>
<dbReference type="Pfam" id="PF07006">
    <property type="entry name" value="DUF1310"/>
    <property type="match status" value="1"/>
</dbReference>
<sequence>MKYKMDQQKLQDDMVKVVKANEHLVEDDLKQDDKYDRIKSVSIEYNSIMKSPMGGLLFQGYVNDDPSLTFNAGFQKYQDEIETSNVAPKEKLDEFL</sequence>
<dbReference type="InterPro" id="IPR010738">
    <property type="entry name" value="DUF1310"/>
</dbReference>
<dbReference type="Gene3D" id="3.10.450.130">
    <property type="entry name" value="folded 79 residue fragment of lin0334 like domains"/>
    <property type="match status" value="1"/>
</dbReference>
<evidence type="ECO:0000313" key="1">
    <source>
        <dbReference type="EMBL" id="MBC1373656.1"/>
    </source>
</evidence>